<comment type="caution">
    <text evidence="1">The sequence shown here is derived from an EMBL/GenBank/DDBJ whole genome shotgun (WGS) entry which is preliminary data.</text>
</comment>
<dbReference type="AlphaFoldDB" id="I0YS66"/>
<sequence length="254" mass="28570">MSRSTWRLQLDSVRIKLWCKEEKLGNKGMAWLMERAQSAQELDLQLAASDRVPDIISAVMEAPGGFRSLIALSVNSSSGSEEYGPGHMARIHEAVAWLFGQAHGIQFLSLDDARREMWSDLADRWILRSFTLEARDESIDDEAQLPNWMLRIVRIDTLVLSLKSFGKGCGEHIKLQGALAHVDRLCLECKEGLYVEVPQEQAWSWVNFHSDGELFVGFQSVGFFAETVRLFSFLYGVLQGTGLLSLVQRLLPPG</sequence>
<proteinExistence type="predicted"/>
<gene>
    <name evidence="1" type="ORF">COCSUDRAFT_57142</name>
</gene>
<dbReference type="RefSeq" id="XP_005645779.1">
    <property type="nucleotide sequence ID" value="XM_005645722.1"/>
</dbReference>
<dbReference type="EMBL" id="AGSI01000013">
    <property type="protein sequence ID" value="EIE21235.1"/>
    <property type="molecule type" value="Genomic_DNA"/>
</dbReference>
<reference evidence="1 2" key="1">
    <citation type="journal article" date="2012" name="Genome Biol.">
        <title>The genome of the polar eukaryotic microalga coccomyxa subellipsoidea reveals traits of cold adaptation.</title>
        <authorList>
            <person name="Blanc G."/>
            <person name="Agarkova I."/>
            <person name="Grimwood J."/>
            <person name="Kuo A."/>
            <person name="Brueggeman A."/>
            <person name="Dunigan D."/>
            <person name="Gurnon J."/>
            <person name="Ladunga I."/>
            <person name="Lindquist E."/>
            <person name="Lucas S."/>
            <person name="Pangilinan J."/>
            <person name="Proschold T."/>
            <person name="Salamov A."/>
            <person name="Schmutz J."/>
            <person name="Weeks D."/>
            <person name="Yamada T."/>
            <person name="Claverie J.M."/>
            <person name="Grigoriev I."/>
            <person name="Van Etten J."/>
            <person name="Lomsadze A."/>
            <person name="Borodovsky M."/>
        </authorList>
    </citation>
    <scope>NUCLEOTIDE SEQUENCE [LARGE SCALE GENOMIC DNA]</scope>
    <source>
        <strain evidence="1 2">C-169</strain>
    </source>
</reference>
<evidence type="ECO:0000313" key="2">
    <source>
        <dbReference type="Proteomes" id="UP000007264"/>
    </source>
</evidence>
<organism evidence="1 2">
    <name type="scientific">Coccomyxa subellipsoidea (strain C-169)</name>
    <name type="common">Green microalga</name>
    <dbReference type="NCBI Taxonomy" id="574566"/>
    <lineage>
        <taxon>Eukaryota</taxon>
        <taxon>Viridiplantae</taxon>
        <taxon>Chlorophyta</taxon>
        <taxon>core chlorophytes</taxon>
        <taxon>Trebouxiophyceae</taxon>
        <taxon>Trebouxiophyceae incertae sedis</taxon>
        <taxon>Coccomyxaceae</taxon>
        <taxon>Coccomyxa</taxon>
        <taxon>Coccomyxa subellipsoidea</taxon>
    </lineage>
</organism>
<accession>I0YS66</accession>
<protein>
    <submittedName>
        <fullName evidence="1">Uncharacterized protein</fullName>
    </submittedName>
</protein>
<dbReference type="Proteomes" id="UP000007264">
    <property type="component" value="Unassembled WGS sequence"/>
</dbReference>
<keyword evidence="2" id="KW-1185">Reference proteome</keyword>
<dbReference type="KEGG" id="csl:COCSUDRAFT_57142"/>
<evidence type="ECO:0000313" key="1">
    <source>
        <dbReference type="EMBL" id="EIE21235.1"/>
    </source>
</evidence>
<name>I0YS66_COCSC</name>
<dbReference type="GeneID" id="17039217"/>